<dbReference type="AlphaFoldDB" id="A0A0B2BVH8"/>
<protein>
    <submittedName>
        <fullName evidence="8">Peptidase M20</fullName>
    </submittedName>
</protein>
<dbReference type="Gene3D" id="1.10.150.900">
    <property type="match status" value="1"/>
</dbReference>
<dbReference type="Gene3D" id="3.40.630.10">
    <property type="entry name" value="Zn peptidases"/>
    <property type="match status" value="1"/>
</dbReference>
<dbReference type="Pfam" id="PF07687">
    <property type="entry name" value="M20_dimer"/>
    <property type="match status" value="1"/>
</dbReference>
<organism evidence="8 9">
    <name type="scientific">Croceibacterium mercuriale</name>
    <dbReference type="NCBI Taxonomy" id="1572751"/>
    <lineage>
        <taxon>Bacteria</taxon>
        <taxon>Pseudomonadati</taxon>
        <taxon>Pseudomonadota</taxon>
        <taxon>Alphaproteobacteria</taxon>
        <taxon>Sphingomonadales</taxon>
        <taxon>Erythrobacteraceae</taxon>
        <taxon>Croceibacterium</taxon>
    </lineage>
</organism>
<keyword evidence="3" id="KW-0479">Metal-binding</keyword>
<dbReference type="InterPro" id="IPR001261">
    <property type="entry name" value="ArgE/DapE_CS"/>
</dbReference>
<keyword evidence="9" id="KW-1185">Reference proteome</keyword>
<proteinExistence type="inferred from homology"/>
<comment type="caution">
    <text evidence="8">The sequence shown here is derived from an EMBL/GenBank/DDBJ whole genome shotgun (WGS) entry which is preliminary data.</text>
</comment>
<gene>
    <name evidence="8" type="ORF">PK98_02935</name>
</gene>
<evidence type="ECO:0000256" key="5">
    <source>
        <dbReference type="ARBA" id="ARBA00022833"/>
    </source>
</evidence>
<dbReference type="InterPro" id="IPR036264">
    <property type="entry name" value="Bact_exopeptidase_dim_dom"/>
</dbReference>
<dbReference type="GO" id="GO:0046872">
    <property type="term" value="F:metal ion binding"/>
    <property type="evidence" value="ECO:0007669"/>
    <property type="project" value="UniProtKB-KW"/>
</dbReference>
<dbReference type="GO" id="GO:0006508">
    <property type="term" value="P:proteolysis"/>
    <property type="evidence" value="ECO:0007669"/>
    <property type="project" value="UniProtKB-KW"/>
</dbReference>
<dbReference type="PANTHER" id="PTHR45962:SF1">
    <property type="entry name" value="N-FATTY-ACYL-AMINO ACID SYNTHASE_HYDROLASE PM20D1"/>
    <property type="match status" value="1"/>
</dbReference>
<dbReference type="NCBIfam" id="NF006596">
    <property type="entry name" value="PRK09133.1"/>
    <property type="match status" value="1"/>
</dbReference>
<dbReference type="STRING" id="1572751.PK98_02935"/>
<dbReference type="OrthoDB" id="9809784at2"/>
<dbReference type="InterPro" id="IPR047177">
    <property type="entry name" value="Pept_M20A"/>
</dbReference>
<evidence type="ECO:0000256" key="6">
    <source>
        <dbReference type="SAM" id="SignalP"/>
    </source>
</evidence>
<dbReference type="RefSeq" id="WP_039094161.1">
    <property type="nucleotide sequence ID" value="NZ_JTDN01000001.1"/>
</dbReference>
<dbReference type="EMBL" id="JTDN01000001">
    <property type="protein sequence ID" value="KHL25628.1"/>
    <property type="molecule type" value="Genomic_DNA"/>
</dbReference>
<dbReference type="InterPro" id="IPR011650">
    <property type="entry name" value="Peptidase_M20_dimer"/>
</dbReference>
<comment type="similarity">
    <text evidence="1">Belongs to the peptidase M20A family.</text>
</comment>
<accession>A0A0B2BVH8</accession>
<sequence length="464" mass="49136">MRHILASAFLLATGLPGAPAAAARGEAEFRALLTEAVAIDTSAESGSCTPLAELTAQRLREGGLPAEDVHVFVPEEDAKAGIVVATYPGTDAGAAPLLLVGHLDVVNARREDWTRDPFTLFEEDGVFYGRGVADMKAQNAIWIDTLLRFAEEGHRPRRTVKLALTCGEEGSGFVNGASWLVEHQRDLIDAGMALNEGGYGELTADGVPVAQTFQAAQKVVMSFQLEVTNPGGHSSVPRPDNAIYSLARALDRIGHHEFPVQFIDANRAYFTQMADVVGGEAGAAMRRLVADPGDGEADRLLSANPSWHTMLRTTCVATMLTGGHAPNALPQRARAHINCRVLPGVDQAAVLAALVAAVDDPEVAVEAVGTWRPMEPAPVTEALLAPARAAAEAVWPGVPVVPYLAPGATDAVALTPAGIPTYGVTGLFRDPDNNGVHGLNERLRVKSVMDGRRFLYALVKAYAE</sequence>
<reference evidence="8 9" key="1">
    <citation type="submission" date="2014-11" db="EMBL/GenBank/DDBJ databases">
        <title>Draft genome sequence of Kirrobacter mercurialis.</title>
        <authorList>
            <person name="Coil D.A."/>
            <person name="Eisen J.A."/>
        </authorList>
    </citation>
    <scope>NUCLEOTIDE SEQUENCE [LARGE SCALE GENOMIC DNA]</scope>
    <source>
        <strain evidence="8 9">Coronado</strain>
    </source>
</reference>
<evidence type="ECO:0000256" key="1">
    <source>
        <dbReference type="ARBA" id="ARBA00006247"/>
    </source>
</evidence>
<dbReference type="GO" id="GO:0008233">
    <property type="term" value="F:peptidase activity"/>
    <property type="evidence" value="ECO:0007669"/>
    <property type="project" value="UniProtKB-KW"/>
</dbReference>
<evidence type="ECO:0000256" key="2">
    <source>
        <dbReference type="ARBA" id="ARBA00022670"/>
    </source>
</evidence>
<dbReference type="Proteomes" id="UP000030988">
    <property type="component" value="Unassembled WGS sequence"/>
</dbReference>
<keyword evidence="2" id="KW-0645">Protease</keyword>
<feature type="signal peptide" evidence="6">
    <location>
        <begin position="1"/>
        <end position="22"/>
    </location>
</feature>
<keyword evidence="6" id="KW-0732">Signal</keyword>
<dbReference type="Gene3D" id="3.30.70.360">
    <property type="match status" value="1"/>
</dbReference>
<keyword evidence="5" id="KW-0862">Zinc</keyword>
<name>A0A0B2BVH8_9SPHN</name>
<feature type="chain" id="PRO_5002067712" evidence="6">
    <location>
        <begin position="23"/>
        <end position="464"/>
    </location>
</feature>
<dbReference type="InterPro" id="IPR002933">
    <property type="entry name" value="Peptidase_M20"/>
</dbReference>
<dbReference type="PROSITE" id="PS00758">
    <property type="entry name" value="ARGE_DAPE_CPG2_1"/>
    <property type="match status" value="1"/>
</dbReference>
<evidence type="ECO:0000256" key="3">
    <source>
        <dbReference type="ARBA" id="ARBA00022723"/>
    </source>
</evidence>
<evidence type="ECO:0000313" key="9">
    <source>
        <dbReference type="Proteomes" id="UP000030988"/>
    </source>
</evidence>
<feature type="domain" description="Peptidase M20 dimerisation" evidence="7">
    <location>
        <begin position="216"/>
        <end position="362"/>
    </location>
</feature>
<dbReference type="SUPFAM" id="SSF55031">
    <property type="entry name" value="Bacterial exopeptidase dimerisation domain"/>
    <property type="match status" value="1"/>
</dbReference>
<evidence type="ECO:0000259" key="7">
    <source>
        <dbReference type="Pfam" id="PF07687"/>
    </source>
</evidence>
<dbReference type="Pfam" id="PF01546">
    <property type="entry name" value="Peptidase_M20"/>
    <property type="match status" value="1"/>
</dbReference>
<evidence type="ECO:0000313" key="8">
    <source>
        <dbReference type="EMBL" id="KHL25628.1"/>
    </source>
</evidence>
<keyword evidence="4" id="KW-0378">Hydrolase</keyword>
<evidence type="ECO:0000256" key="4">
    <source>
        <dbReference type="ARBA" id="ARBA00022801"/>
    </source>
</evidence>
<dbReference type="PANTHER" id="PTHR45962">
    <property type="entry name" value="N-FATTY-ACYL-AMINO ACID SYNTHASE/HYDROLASE PM20D1"/>
    <property type="match status" value="1"/>
</dbReference>
<dbReference type="SUPFAM" id="SSF53187">
    <property type="entry name" value="Zn-dependent exopeptidases"/>
    <property type="match status" value="1"/>
</dbReference>